<protein>
    <submittedName>
        <fullName evidence="1">Uncharacterized protein</fullName>
    </submittedName>
</protein>
<name>A0A4U0PYN1_9NEIS</name>
<accession>A0A4U0PYN1</accession>
<comment type="caution">
    <text evidence="1">The sequence shown here is derived from an EMBL/GenBank/DDBJ whole genome shotgun (WGS) entry which is preliminary data.</text>
</comment>
<keyword evidence="2" id="KW-1185">Reference proteome</keyword>
<gene>
    <name evidence="1" type="ORF">FAZ21_09080</name>
</gene>
<sequence>MFALECYQRAALAAVKAGRIALADRLELRWLRHTSQPWFEEDGCRVNYSTGAVLQGGDIDHELLDEPEDEVRIWTPVELLHGLIAGGLSVRWVADDFDGVITNIDGQVLDGDGGEL</sequence>
<dbReference type="EMBL" id="SUMF01000008">
    <property type="protein sequence ID" value="TJZ73766.1"/>
    <property type="molecule type" value="Genomic_DNA"/>
</dbReference>
<evidence type="ECO:0000313" key="2">
    <source>
        <dbReference type="Proteomes" id="UP000310016"/>
    </source>
</evidence>
<dbReference type="AlphaFoldDB" id="A0A4U0PYN1"/>
<organism evidence="1 2">
    <name type="scientific">Chitiniphilus eburneus</name>
    <dbReference type="NCBI Taxonomy" id="2571148"/>
    <lineage>
        <taxon>Bacteria</taxon>
        <taxon>Pseudomonadati</taxon>
        <taxon>Pseudomonadota</taxon>
        <taxon>Betaproteobacteria</taxon>
        <taxon>Neisseriales</taxon>
        <taxon>Chitinibacteraceae</taxon>
        <taxon>Chitiniphilus</taxon>
    </lineage>
</organism>
<reference evidence="1 2" key="1">
    <citation type="submission" date="2019-04" db="EMBL/GenBank/DDBJ databases">
        <title>Chitiniphilus eburnea sp. nov., a novel chitinolytic bacterium isolated from aquaculture sludge.</title>
        <authorList>
            <person name="Sheng M."/>
        </authorList>
    </citation>
    <scope>NUCLEOTIDE SEQUENCE [LARGE SCALE GENOMIC DNA]</scope>
    <source>
        <strain evidence="1 2">HX-2-15</strain>
    </source>
</reference>
<proteinExistence type="predicted"/>
<dbReference type="Proteomes" id="UP000310016">
    <property type="component" value="Unassembled WGS sequence"/>
</dbReference>
<evidence type="ECO:0000313" key="1">
    <source>
        <dbReference type="EMBL" id="TJZ73766.1"/>
    </source>
</evidence>
<dbReference type="RefSeq" id="WP_136773129.1">
    <property type="nucleotide sequence ID" value="NZ_SUMF01000008.1"/>
</dbReference>